<comment type="caution">
    <text evidence="3">The sequence shown here is derived from an EMBL/GenBank/DDBJ whole genome shotgun (WGS) entry which is preliminary data.</text>
</comment>
<dbReference type="AlphaFoldDB" id="A0A9P5C639"/>
<feature type="compositionally biased region" description="Low complexity" evidence="2">
    <location>
        <begin position="408"/>
        <end position="419"/>
    </location>
</feature>
<evidence type="ECO:0000256" key="1">
    <source>
        <dbReference type="SAM" id="Coils"/>
    </source>
</evidence>
<dbReference type="EMBL" id="QLNT01000034">
    <property type="protein sequence ID" value="KAF3056060.1"/>
    <property type="molecule type" value="Genomic_DNA"/>
</dbReference>
<keyword evidence="1" id="KW-0175">Coiled coil</keyword>
<evidence type="ECO:0000313" key="4">
    <source>
        <dbReference type="Proteomes" id="UP000801864"/>
    </source>
</evidence>
<feature type="compositionally biased region" description="Polar residues" evidence="2">
    <location>
        <begin position="521"/>
        <end position="534"/>
    </location>
</feature>
<reference evidence="3 4" key="1">
    <citation type="submission" date="2018-06" db="EMBL/GenBank/DDBJ databases">
        <title>Genome analysis of cellulolytic fungus Trichoderma lentiforme CFAM-422.</title>
        <authorList>
            <person name="Steindorff A.S."/>
            <person name="Formighieri E.F."/>
            <person name="Midorikawa G.E.O."/>
            <person name="Tamietti M.S."/>
            <person name="Ramos E.Z."/>
            <person name="Silva A.S."/>
            <person name="Bon E.P.S."/>
            <person name="Mendes T.D."/>
            <person name="Damaso M.C.T."/>
            <person name="Favaro L.C.L."/>
        </authorList>
    </citation>
    <scope>NUCLEOTIDE SEQUENCE [LARGE SCALE GENOMIC DNA]</scope>
    <source>
        <strain evidence="3 4">CFAM-422</strain>
    </source>
</reference>
<feature type="region of interest" description="Disordered" evidence="2">
    <location>
        <begin position="179"/>
        <end position="207"/>
    </location>
</feature>
<feature type="region of interest" description="Disordered" evidence="2">
    <location>
        <begin position="438"/>
        <end position="484"/>
    </location>
</feature>
<feature type="region of interest" description="Disordered" evidence="2">
    <location>
        <begin position="503"/>
        <end position="552"/>
    </location>
</feature>
<name>A0A9P5C639_9HYPO</name>
<feature type="compositionally biased region" description="Basic and acidic residues" evidence="2">
    <location>
        <begin position="219"/>
        <end position="273"/>
    </location>
</feature>
<sequence>MSADLIEVAIPFIADALTRTTRLHALDLEYQQNRHKTDLISRDEDARRLQLRVLLLRDENTRLQDKCAAKDEEIKALSRDGDQLRVELDGFKAQNEPKDAQIKDAAIEADDPAVGHIRNHYNRNLLANNTKGETKSSETHMRDLSKALDENRALTKELQQLRPEMELLKQQVTNYEKMLSEQRKTELASKKQSKSKTPNDESEDMSELRAALDKVTEKLVEEERQRENIKSNHRKELEESERQNDKLEQRISRLEKKLKDSQKELRDVRKELKAPQPSSKEDESEGGNTSNNQEATTKARAKDQSLTNKERLSRRNKRTIEQAAVGEKSTFSITPLLNKIKDTTTKETNGLGLTLDDVLAQPGADDASPLVMANKSSDAKPIIAPDAELETTTPLRPREKLKSKKKATTTAATATATVTAEDEDHLSKLTASVRKIARVRSEDPKDEETSKDVDSDDTAPPKRKTLHETATTDPSSVFEHKKRKRKLLNKTNDIILEEDETVEGVSAVETPPAGRPRRIKSSATSAFNSQTGTKPFSPLKRHKRGVNASFLA</sequence>
<feature type="region of interest" description="Disordered" evidence="2">
    <location>
        <begin position="219"/>
        <end position="323"/>
    </location>
</feature>
<feature type="compositionally biased region" description="Basic and acidic residues" evidence="2">
    <location>
        <begin position="300"/>
        <end position="313"/>
    </location>
</feature>
<feature type="compositionally biased region" description="Basic and acidic residues" evidence="2">
    <location>
        <begin position="179"/>
        <end position="189"/>
    </location>
</feature>
<proteinExistence type="predicted"/>
<protein>
    <submittedName>
        <fullName evidence="3">Uncharacterized protein</fullName>
    </submittedName>
</protein>
<dbReference type="Proteomes" id="UP000801864">
    <property type="component" value="Unassembled WGS sequence"/>
</dbReference>
<gene>
    <name evidence="3" type="ORF">CFAM422_012910</name>
</gene>
<feature type="compositionally biased region" description="Basic and acidic residues" evidence="2">
    <location>
        <begin position="439"/>
        <end position="453"/>
    </location>
</feature>
<feature type="coiled-coil region" evidence="1">
    <location>
        <begin position="46"/>
        <end position="80"/>
    </location>
</feature>
<feature type="compositionally biased region" description="Polar residues" evidence="2">
    <location>
        <begin position="286"/>
        <end position="296"/>
    </location>
</feature>
<evidence type="ECO:0000313" key="3">
    <source>
        <dbReference type="EMBL" id="KAF3056060.1"/>
    </source>
</evidence>
<keyword evidence="4" id="KW-1185">Reference proteome</keyword>
<feature type="region of interest" description="Disordered" evidence="2">
    <location>
        <begin position="384"/>
        <end position="424"/>
    </location>
</feature>
<evidence type="ECO:0000256" key="2">
    <source>
        <dbReference type="SAM" id="MobiDB-lite"/>
    </source>
</evidence>
<organism evidence="3 4">
    <name type="scientific">Trichoderma lentiforme</name>
    <dbReference type="NCBI Taxonomy" id="1567552"/>
    <lineage>
        <taxon>Eukaryota</taxon>
        <taxon>Fungi</taxon>
        <taxon>Dikarya</taxon>
        <taxon>Ascomycota</taxon>
        <taxon>Pezizomycotina</taxon>
        <taxon>Sordariomycetes</taxon>
        <taxon>Hypocreomycetidae</taxon>
        <taxon>Hypocreales</taxon>
        <taxon>Hypocreaceae</taxon>
        <taxon>Trichoderma</taxon>
    </lineage>
</organism>
<accession>A0A9P5C639</accession>